<dbReference type="Proteomes" id="UP000075884">
    <property type="component" value="Unassembled WGS sequence"/>
</dbReference>
<accession>A0A182NYE8</accession>
<evidence type="ECO:0000313" key="1">
    <source>
        <dbReference type="EnsemblMetazoa" id="ADIR014848-PB"/>
    </source>
</evidence>
<protein>
    <submittedName>
        <fullName evidence="1">Uncharacterized protein</fullName>
    </submittedName>
</protein>
<name>A0A182NYE8_9DIPT</name>
<keyword evidence="2" id="KW-1185">Reference proteome</keyword>
<dbReference type="VEuPathDB" id="VectorBase:ADIR014848"/>
<dbReference type="AlphaFoldDB" id="A0A182NYE8"/>
<proteinExistence type="predicted"/>
<sequence>MGRGSGSLVEQSKTAPLVVLISRRTGNLLVRNLHPSSVRSVRSAATAAAPTNIPGSWACGSDSSSHFWR</sequence>
<dbReference type="EnsemblMetazoa" id="ADIR014848-RB">
    <property type="protein sequence ID" value="ADIR014848-PB"/>
    <property type="gene ID" value="ADIR014848"/>
</dbReference>
<dbReference type="EnsemblMetazoa" id="ADIR014848-RA">
    <property type="protein sequence ID" value="ADIR014848-PA"/>
    <property type="gene ID" value="ADIR014848"/>
</dbReference>
<reference evidence="1" key="2">
    <citation type="submission" date="2020-05" db="UniProtKB">
        <authorList>
            <consortium name="EnsemblMetazoa"/>
        </authorList>
    </citation>
    <scope>IDENTIFICATION</scope>
    <source>
        <strain evidence="1">WRAIR2</strain>
    </source>
</reference>
<evidence type="ECO:0000313" key="2">
    <source>
        <dbReference type="Proteomes" id="UP000075884"/>
    </source>
</evidence>
<organism evidence="1 2">
    <name type="scientific">Anopheles dirus</name>
    <dbReference type="NCBI Taxonomy" id="7168"/>
    <lineage>
        <taxon>Eukaryota</taxon>
        <taxon>Metazoa</taxon>
        <taxon>Ecdysozoa</taxon>
        <taxon>Arthropoda</taxon>
        <taxon>Hexapoda</taxon>
        <taxon>Insecta</taxon>
        <taxon>Pterygota</taxon>
        <taxon>Neoptera</taxon>
        <taxon>Endopterygota</taxon>
        <taxon>Diptera</taxon>
        <taxon>Nematocera</taxon>
        <taxon>Culicoidea</taxon>
        <taxon>Culicidae</taxon>
        <taxon>Anophelinae</taxon>
        <taxon>Anopheles</taxon>
    </lineage>
</organism>
<reference evidence="2" key="1">
    <citation type="submission" date="2013-03" db="EMBL/GenBank/DDBJ databases">
        <title>The Genome Sequence of Anopheles dirus WRAIR2.</title>
        <authorList>
            <consortium name="The Broad Institute Genomics Platform"/>
            <person name="Neafsey D.E."/>
            <person name="Walton C."/>
            <person name="Walker B."/>
            <person name="Young S.K."/>
            <person name="Zeng Q."/>
            <person name="Gargeya S."/>
            <person name="Fitzgerald M."/>
            <person name="Haas B."/>
            <person name="Abouelleil A."/>
            <person name="Allen A.W."/>
            <person name="Alvarado L."/>
            <person name="Arachchi H.M."/>
            <person name="Berlin A.M."/>
            <person name="Chapman S.B."/>
            <person name="Gainer-Dewar J."/>
            <person name="Goldberg J."/>
            <person name="Griggs A."/>
            <person name="Gujja S."/>
            <person name="Hansen M."/>
            <person name="Howarth C."/>
            <person name="Imamovic A."/>
            <person name="Ireland A."/>
            <person name="Larimer J."/>
            <person name="McCowan C."/>
            <person name="Murphy C."/>
            <person name="Pearson M."/>
            <person name="Poon T.W."/>
            <person name="Priest M."/>
            <person name="Roberts A."/>
            <person name="Saif S."/>
            <person name="Shea T."/>
            <person name="Sisk P."/>
            <person name="Sykes S."/>
            <person name="Wortman J."/>
            <person name="Nusbaum C."/>
            <person name="Birren B."/>
        </authorList>
    </citation>
    <scope>NUCLEOTIDE SEQUENCE [LARGE SCALE GENOMIC DNA]</scope>
    <source>
        <strain evidence="2">WRAIR2</strain>
    </source>
</reference>